<keyword evidence="1" id="KW-0472">Membrane</keyword>
<keyword evidence="4" id="KW-1185">Reference proteome</keyword>
<evidence type="ECO:0000313" key="4">
    <source>
        <dbReference type="Proteomes" id="UP000198773"/>
    </source>
</evidence>
<evidence type="ECO:0000256" key="1">
    <source>
        <dbReference type="SAM" id="Phobius"/>
    </source>
</evidence>
<protein>
    <recommendedName>
        <fullName evidence="5">PEP-CTERM protein-sorting domain-containing protein</fullName>
    </recommendedName>
</protein>
<name>A0A1H4CFM7_ALKAM</name>
<dbReference type="Proteomes" id="UP000198773">
    <property type="component" value="Unassembled WGS sequence"/>
</dbReference>
<keyword evidence="1" id="KW-1133">Transmembrane helix</keyword>
<dbReference type="AlphaFoldDB" id="A0A1H4CFM7"/>
<reference evidence="3 4" key="1">
    <citation type="submission" date="2016-10" db="EMBL/GenBank/DDBJ databases">
        <authorList>
            <person name="de Groot N.N."/>
        </authorList>
    </citation>
    <scope>NUCLEOTIDE SEQUENCE [LARGE SCALE GENOMIC DNA]</scope>
    <source>
        <strain evidence="3 4">CGMCC 1.3430</strain>
    </source>
</reference>
<accession>A0A1H4CFM7</accession>
<organism evidence="3 4">
    <name type="scientific">Alkalimonas amylolytica</name>
    <dbReference type="NCBI Taxonomy" id="152573"/>
    <lineage>
        <taxon>Bacteria</taxon>
        <taxon>Pseudomonadati</taxon>
        <taxon>Pseudomonadota</taxon>
        <taxon>Gammaproteobacteria</taxon>
        <taxon>Alkalimonas</taxon>
    </lineage>
</organism>
<dbReference type="STRING" id="152573.SAMN04488051_104137"/>
<keyword evidence="1" id="KW-0812">Transmembrane</keyword>
<feature type="chain" id="PRO_5011742540" description="PEP-CTERM protein-sorting domain-containing protein" evidence="2">
    <location>
        <begin position="23"/>
        <end position="300"/>
    </location>
</feature>
<evidence type="ECO:0000256" key="2">
    <source>
        <dbReference type="SAM" id="SignalP"/>
    </source>
</evidence>
<keyword evidence="2" id="KW-0732">Signal</keyword>
<proteinExistence type="predicted"/>
<evidence type="ECO:0000313" key="3">
    <source>
        <dbReference type="EMBL" id="SEA59119.1"/>
    </source>
</evidence>
<sequence>MKTLALGLAASCLLLISTSTMAAPIRACSNSSVTLTEVRALGGGTNLLSQAGGYQASACSGVYNTPLNISSYNNANPNIGQLYDGLLNGENGYLAPDTFVSQDQFLDLGTAKDAFGDPDKYSDPGWIHLGNFNRSGTSFSSDYNKIIGPGGTLNISEVLNINFICDDGTGCRQGTWSLITSSDIVERVQEVLQGRSTFDNLAFFLKAANDWAVYNFDFLSIFFNEIVTNNNPVFDFLTPYEFYGTFNTQDLMNPKSTNVVDISNFGVWARDPFDETSQIPAPATLAILGLGLVALRLFRR</sequence>
<gene>
    <name evidence="3" type="ORF">SAMN04488051_104137</name>
</gene>
<dbReference type="EMBL" id="FNRM01000004">
    <property type="protein sequence ID" value="SEA59119.1"/>
    <property type="molecule type" value="Genomic_DNA"/>
</dbReference>
<feature type="transmembrane region" description="Helical" evidence="1">
    <location>
        <begin position="279"/>
        <end position="298"/>
    </location>
</feature>
<feature type="signal peptide" evidence="2">
    <location>
        <begin position="1"/>
        <end position="22"/>
    </location>
</feature>
<evidence type="ECO:0008006" key="5">
    <source>
        <dbReference type="Google" id="ProtNLM"/>
    </source>
</evidence>